<keyword evidence="3" id="KW-1185">Reference proteome</keyword>
<feature type="compositionally biased region" description="Basic and acidic residues" evidence="1">
    <location>
        <begin position="697"/>
        <end position="706"/>
    </location>
</feature>
<evidence type="ECO:0000313" key="3">
    <source>
        <dbReference type="Proteomes" id="UP000009328"/>
    </source>
</evidence>
<comment type="caution">
    <text evidence="2">The sequence shown here is derived from an EMBL/GenBank/DDBJ whole genome shotgun (WGS) entry which is preliminary data.</text>
</comment>
<dbReference type="Proteomes" id="UP000009328">
    <property type="component" value="Unassembled WGS sequence"/>
</dbReference>
<dbReference type="InterPro" id="IPR053772">
    <property type="entry name" value="At1g61320/At1g61330-like"/>
</dbReference>
<protein>
    <submittedName>
        <fullName evidence="2">Internalin-I</fullName>
    </submittedName>
</protein>
<dbReference type="HOGENOM" id="CLU_410609_0_0_1"/>
<sequence length="721" mass="83737">MKLQEFPKEIQSLIFKHLYPTDLVKIWHEIPELRYLITPDTLKIVTDSKYEISNLKYSFPDDFYAIEPINPKYIGRSFRIWKGLEVGEEEELERDPTDYELFDISKFENFKGAILLEHFYGGSEYHYRYFGLYYMLKNNPLEVIYHCDALSEDLIESLEFSGKKAGPNLKSISWIDPYNIKGSSFIPSIKLPPGLFQVPGVKETTVYYDKSSDDHYFAKLLDTAPELEKITVKCEKDLYEERFIYPSNYNPFKHTGGYNYNPWWSSDSEDDDGVVTVEESTKYFFTQFLDTKLAPLGSLDFLKHLKITSFKNEKVNFEKWTNLPNLETLEIFNCTIHSISHLDLPNLKTLEIVETALLELSNLKLDSLETFITHLVPCPHIEVDMEGGEYQDEEDEFPFTMKNIEFNRLEKLDFDCELKVEELSNLSFPMAKSIRLNCYPFYQPFTYSHPEDAGEVLKFSDNVESLELINCSEVLTNTGSFSNVTNLKITNITKPDDYFEPTIDTSFPKLNTLFVKNISFGNLNLLLNKTSEFQDIQIIDTPGFKAEQISLQKQLKSLFVQSRSLGSFDELELPSLESLKLIYDGDKEIVVQECSFDNLKSLTIKNGEYRSYTGQLVFRGNDAPKLETLKLSGLRIMNSISTDEFPLLKSVVIDRIESLEISSSEILEMIDLSKNFNDMKLEMNGSFPNLKEYKEAKKHKQLESPKKKIRQGRWNQWVREQ</sequence>
<reference evidence="2 3" key="1">
    <citation type="journal article" date="2012" name="Eukaryot. Cell">
        <title>Draft genome sequence of Wickerhamomyces ciferrii NRRL Y-1031 F-60-10.</title>
        <authorList>
            <person name="Schneider J."/>
            <person name="Andrea H."/>
            <person name="Blom J."/>
            <person name="Jaenicke S."/>
            <person name="Ruckert C."/>
            <person name="Schorsch C."/>
            <person name="Szczepanowski R."/>
            <person name="Farwick M."/>
            <person name="Goesmann A."/>
            <person name="Puhler A."/>
            <person name="Schaffer S."/>
            <person name="Tauch A."/>
            <person name="Kohler T."/>
            <person name="Brinkrolf K."/>
        </authorList>
    </citation>
    <scope>NUCLEOTIDE SEQUENCE [LARGE SCALE GENOMIC DNA]</scope>
    <source>
        <strain evidence="3">ATCC 14091 / BCRC 22168 / CBS 111 / JCM 3599 / NBRC 0793 / NRRL Y-1031 F-60-10</strain>
    </source>
</reference>
<dbReference type="InterPro" id="IPR032675">
    <property type="entry name" value="LRR_dom_sf"/>
</dbReference>
<gene>
    <name evidence="2" type="ORF">BN7_710</name>
</gene>
<feature type="region of interest" description="Disordered" evidence="1">
    <location>
        <begin position="697"/>
        <end position="721"/>
    </location>
</feature>
<evidence type="ECO:0000256" key="1">
    <source>
        <dbReference type="SAM" id="MobiDB-lite"/>
    </source>
</evidence>
<dbReference type="Gene3D" id="3.80.10.10">
    <property type="entry name" value="Ribonuclease Inhibitor"/>
    <property type="match status" value="2"/>
</dbReference>
<organism evidence="2 3">
    <name type="scientific">Wickerhamomyces ciferrii (strain ATCC 14091 / BCRC 22168 / CBS 111 / JCM 3599 / NBRC 0793 / NRRL Y-1031 F-60-10)</name>
    <name type="common">Yeast</name>
    <name type="synonym">Pichia ciferrii</name>
    <dbReference type="NCBI Taxonomy" id="1206466"/>
    <lineage>
        <taxon>Eukaryota</taxon>
        <taxon>Fungi</taxon>
        <taxon>Dikarya</taxon>
        <taxon>Ascomycota</taxon>
        <taxon>Saccharomycotina</taxon>
        <taxon>Saccharomycetes</taxon>
        <taxon>Phaffomycetales</taxon>
        <taxon>Wickerhamomycetaceae</taxon>
        <taxon>Wickerhamomyces</taxon>
    </lineage>
</organism>
<dbReference type="EMBL" id="CAIF01000013">
    <property type="protein sequence ID" value="CCH41173.1"/>
    <property type="molecule type" value="Genomic_DNA"/>
</dbReference>
<dbReference type="InParanoid" id="K0KJ84"/>
<accession>K0KJ84</accession>
<evidence type="ECO:0000313" key="2">
    <source>
        <dbReference type="EMBL" id="CCH41173.1"/>
    </source>
</evidence>
<proteinExistence type="predicted"/>
<name>K0KJ84_WICCF</name>
<dbReference type="PANTHER" id="PTHR34145:SF28">
    <property type="entry name" value="F-BOX DOMAIN-CONTAINING PROTEIN"/>
    <property type="match status" value="1"/>
</dbReference>
<dbReference type="AlphaFoldDB" id="K0KJ84"/>
<dbReference type="SUPFAM" id="SSF52058">
    <property type="entry name" value="L domain-like"/>
    <property type="match status" value="1"/>
</dbReference>
<dbReference type="PANTHER" id="PTHR34145">
    <property type="entry name" value="OS02G0105600 PROTEIN"/>
    <property type="match status" value="1"/>
</dbReference>
<dbReference type="SUPFAM" id="SSF52047">
    <property type="entry name" value="RNI-like"/>
    <property type="match status" value="1"/>
</dbReference>